<evidence type="ECO:0000313" key="2">
    <source>
        <dbReference type="EMBL" id="KAJ9665137.1"/>
    </source>
</evidence>
<sequence>MQLLTLLGTAMLLASAQAAPAAVDKRADPGVYICEHTYFNGHCEHQVIPLAQCNRLTDYWKLRISSFGPDQGLLCTVYDNDDCLNPTRGYSFQYPGDVDLNTVGWNDRIRSYICFQA</sequence>
<protein>
    <recommendedName>
        <fullName evidence="4">Beta/gamma crystallin 'Greek key' domain-containing protein</fullName>
    </recommendedName>
</protein>
<keyword evidence="1" id="KW-0732">Signal</keyword>
<feature type="signal peptide" evidence="1">
    <location>
        <begin position="1"/>
        <end position="18"/>
    </location>
</feature>
<dbReference type="Gene3D" id="2.60.20.10">
    <property type="entry name" value="Crystallins"/>
    <property type="match status" value="1"/>
</dbReference>
<evidence type="ECO:0008006" key="4">
    <source>
        <dbReference type="Google" id="ProtNLM"/>
    </source>
</evidence>
<dbReference type="Proteomes" id="UP001172684">
    <property type="component" value="Unassembled WGS sequence"/>
</dbReference>
<gene>
    <name evidence="2" type="ORF">H2201_004798</name>
</gene>
<comment type="caution">
    <text evidence="2">The sequence shown here is derived from an EMBL/GenBank/DDBJ whole genome shotgun (WGS) entry which is preliminary data.</text>
</comment>
<proteinExistence type="predicted"/>
<evidence type="ECO:0000313" key="3">
    <source>
        <dbReference type="Proteomes" id="UP001172684"/>
    </source>
</evidence>
<organism evidence="2 3">
    <name type="scientific">Coniosporium apollinis</name>
    <dbReference type="NCBI Taxonomy" id="61459"/>
    <lineage>
        <taxon>Eukaryota</taxon>
        <taxon>Fungi</taxon>
        <taxon>Dikarya</taxon>
        <taxon>Ascomycota</taxon>
        <taxon>Pezizomycotina</taxon>
        <taxon>Dothideomycetes</taxon>
        <taxon>Dothideomycetes incertae sedis</taxon>
        <taxon>Coniosporium</taxon>
    </lineage>
</organism>
<dbReference type="EMBL" id="JAPDRL010000032">
    <property type="protein sequence ID" value="KAJ9665137.1"/>
    <property type="molecule type" value="Genomic_DNA"/>
</dbReference>
<evidence type="ECO:0000256" key="1">
    <source>
        <dbReference type="SAM" id="SignalP"/>
    </source>
</evidence>
<keyword evidence="3" id="KW-1185">Reference proteome</keyword>
<feature type="chain" id="PRO_5046104851" description="Beta/gamma crystallin 'Greek key' domain-containing protein" evidence="1">
    <location>
        <begin position="19"/>
        <end position="117"/>
    </location>
</feature>
<name>A0ABQ9NYD4_9PEZI</name>
<reference evidence="2" key="1">
    <citation type="submission" date="2022-10" db="EMBL/GenBank/DDBJ databases">
        <title>Culturing micro-colonial fungi from biological soil crusts in the Mojave desert and describing Neophaeococcomyces mojavensis, and introducing the new genera and species Taxawa tesnikishii.</title>
        <authorList>
            <person name="Kurbessoian T."/>
            <person name="Stajich J.E."/>
        </authorList>
    </citation>
    <scope>NUCLEOTIDE SEQUENCE</scope>
    <source>
        <strain evidence="2">TK_1</strain>
    </source>
</reference>
<accession>A0ABQ9NYD4</accession>